<protein>
    <submittedName>
        <fullName evidence="4">Ribosome-associated toxin RatA of RatAB toxin-antitoxin module</fullName>
    </submittedName>
</protein>
<reference evidence="4 5" key="1">
    <citation type="submission" date="2018-10" db="EMBL/GenBank/DDBJ databases">
        <title>Genomic Encyclopedia of Type Strains, Phase IV (KMG-IV): sequencing the most valuable type-strain genomes for metagenomic binning, comparative biology and taxonomic classification.</title>
        <authorList>
            <person name="Goeker M."/>
        </authorList>
    </citation>
    <scope>NUCLEOTIDE SEQUENCE [LARGE SCALE GENOMIC DNA]</scope>
    <source>
        <strain evidence="4 5">DSM 25080</strain>
    </source>
</reference>
<comment type="similarity">
    <text evidence="1">Belongs to the ribosome association toxin RatA family.</text>
</comment>
<dbReference type="AlphaFoldDB" id="A0A3M0AJH6"/>
<dbReference type="GO" id="GO:0045333">
    <property type="term" value="P:cellular respiration"/>
    <property type="evidence" value="ECO:0007669"/>
    <property type="project" value="InterPro"/>
</dbReference>
<sequence>MVAIAWRHWYALLALGTYEMTMPKIERSALLPYAADDLFELVNQVEDYPQYMSGCVGVDVLSRSEDHLEARLHLSRAGVKQSFTTRNQLIKPTKMVMTLVDGPFKQFSGEWTFLPLNETASKVNLNLEFEMNSGILQAAASKLFEYTANEMLDALVKRANERLGKS</sequence>
<comment type="caution">
    <text evidence="4">The sequence shown here is derived from an EMBL/GenBank/DDBJ whole genome shotgun (WGS) entry which is preliminary data.</text>
</comment>
<name>A0A3M0AJH6_9GAMM</name>
<organism evidence="4 5">
    <name type="scientific">Umboniibacter marinipuniceus</name>
    <dbReference type="NCBI Taxonomy" id="569599"/>
    <lineage>
        <taxon>Bacteria</taxon>
        <taxon>Pseudomonadati</taxon>
        <taxon>Pseudomonadota</taxon>
        <taxon>Gammaproteobacteria</taxon>
        <taxon>Cellvibrionales</taxon>
        <taxon>Cellvibrionaceae</taxon>
        <taxon>Umboniibacter</taxon>
    </lineage>
</organism>
<evidence type="ECO:0000256" key="1">
    <source>
        <dbReference type="ARBA" id="ARBA00008918"/>
    </source>
</evidence>
<gene>
    <name evidence="4" type="ORF">DFR27_0683</name>
</gene>
<proteinExistence type="inferred from homology"/>
<dbReference type="CDD" id="cd07813">
    <property type="entry name" value="COQ10p_like"/>
    <property type="match status" value="1"/>
</dbReference>
<accession>A0A3M0AJH6</accession>
<feature type="domain" description="Coenzyme Q-binding protein COQ10 START" evidence="3">
    <location>
        <begin position="31"/>
        <end position="155"/>
    </location>
</feature>
<evidence type="ECO:0000313" key="4">
    <source>
        <dbReference type="EMBL" id="RMA82725.1"/>
    </source>
</evidence>
<evidence type="ECO:0000256" key="2">
    <source>
        <dbReference type="ARBA" id="ARBA00022649"/>
    </source>
</evidence>
<dbReference type="InterPro" id="IPR044996">
    <property type="entry name" value="COQ10-like"/>
</dbReference>
<dbReference type="Gene3D" id="3.30.530.20">
    <property type="match status" value="1"/>
</dbReference>
<evidence type="ECO:0000313" key="5">
    <source>
        <dbReference type="Proteomes" id="UP000267187"/>
    </source>
</evidence>
<dbReference type="InterPro" id="IPR023393">
    <property type="entry name" value="START-like_dom_sf"/>
</dbReference>
<dbReference type="InterPro" id="IPR005031">
    <property type="entry name" value="COQ10_START"/>
</dbReference>
<dbReference type="EMBL" id="REFJ01000001">
    <property type="protein sequence ID" value="RMA82725.1"/>
    <property type="molecule type" value="Genomic_DNA"/>
</dbReference>
<dbReference type="PANTHER" id="PTHR12901:SF10">
    <property type="entry name" value="COENZYME Q-BINDING PROTEIN COQ10, MITOCHONDRIAL"/>
    <property type="match status" value="1"/>
</dbReference>
<evidence type="ECO:0000259" key="3">
    <source>
        <dbReference type="Pfam" id="PF03364"/>
    </source>
</evidence>
<dbReference type="PANTHER" id="PTHR12901">
    <property type="entry name" value="SPERM PROTEIN HOMOLOG"/>
    <property type="match status" value="1"/>
</dbReference>
<keyword evidence="2" id="KW-1277">Toxin-antitoxin system</keyword>
<dbReference type="SUPFAM" id="SSF55961">
    <property type="entry name" value="Bet v1-like"/>
    <property type="match status" value="1"/>
</dbReference>
<dbReference type="GO" id="GO:0048039">
    <property type="term" value="F:ubiquinone binding"/>
    <property type="evidence" value="ECO:0007669"/>
    <property type="project" value="InterPro"/>
</dbReference>
<dbReference type="Pfam" id="PF03364">
    <property type="entry name" value="Polyketide_cyc"/>
    <property type="match status" value="1"/>
</dbReference>
<keyword evidence="5" id="KW-1185">Reference proteome</keyword>
<dbReference type="Proteomes" id="UP000267187">
    <property type="component" value="Unassembled WGS sequence"/>
</dbReference>